<sequence>MRRRQRQCPVWSCFSLNLQCQRLAGHEGAHAASGSERHERHWAWTDEDPRTLEHLPGTVRFPRPDPSRVGKAAWFLGEWTANALIAFLLWQWVSLGSALVYLVVQVLLSAQRSHFVDFGRFTVGVWPASPNVPPAIFAISWLWHGQGRNAKRAGLEVVLGRVSVGAHALAPRKEWAASKRERAALRAAQKGHRR</sequence>
<reference evidence="2 3" key="1">
    <citation type="submission" date="2020-08" db="EMBL/GenBank/DDBJ databases">
        <title>Genomic Encyclopedia of Type Strains, Phase III (KMG-III): the genomes of soil and plant-associated and newly described type strains.</title>
        <authorList>
            <person name="Whitman W."/>
        </authorList>
    </citation>
    <scope>NUCLEOTIDE SEQUENCE [LARGE SCALE GENOMIC DNA]</scope>
    <source>
        <strain evidence="2 3">CECT 3273</strain>
    </source>
</reference>
<comment type="caution">
    <text evidence="2">The sequence shown here is derived from an EMBL/GenBank/DDBJ whole genome shotgun (WGS) entry which is preliminary data.</text>
</comment>
<dbReference type="EMBL" id="JACHJI010000017">
    <property type="protein sequence ID" value="MBB4902565.1"/>
    <property type="molecule type" value="Genomic_DNA"/>
</dbReference>
<accession>A0A7W7VA43</accession>
<evidence type="ECO:0000313" key="3">
    <source>
        <dbReference type="Proteomes" id="UP000579523"/>
    </source>
</evidence>
<keyword evidence="1" id="KW-0472">Membrane</keyword>
<keyword evidence="1" id="KW-1133">Transmembrane helix</keyword>
<gene>
    <name evidence="2" type="ORF">FHS37_006662</name>
</gene>
<evidence type="ECO:0000256" key="1">
    <source>
        <dbReference type="SAM" id="Phobius"/>
    </source>
</evidence>
<keyword evidence="3" id="KW-1185">Reference proteome</keyword>
<feature type="transmembrane region" description="Helical" evidence="1">
    <location>
        <begin position="124"/>
        <end position="143"/>
    </location>
</feature>
<protein>
    <submittedName>
        <fullName evidence="2">Uncharacterized protein</fullName>
    </submittedName>
</protein>
<organism evidence="2 3">
    <name type="scientific">Streptomyces griseomycini</name>
    <dbReference type="NCBI Taxonomy" id="66895"/>
    <lineage>
        <taxon>Bacteria</taxon>
        <taxon>Bacillati</taxon>
        <taxon>Actinomycetota</taxon>
        <taxon>Actinomycetes</taxon>
        <taxon>Kitasatosporales</taxon>
        <taxon>Streptomycetaceae</taxon>
        <taxon>Streptomyces</taxon>
    </lineage>
</organism>
<dbReference type="AlphaFoldDB" id="A0A7W7VA43"/>
<feature type="transmembrane region" description="Helical" evidence="1">
    <location>
        <begin position="81"/>
        <end position="104"/>
    </location>
</feature>
<dbReference type="Proteomes" id="UP000579523">
    <property type="component" value="Unassembled WGS sequence"/>
</dbReference>
<dbReference type="RefSeq" id="WP_184827992.1">
    <property type="nucleotide sequence ID" value="NZ_BMTK01000036.1"/>
</dbReference>
<keyword evidence="1" id="KW-0812">Transmembrane</keyword>
<evidence type="ECO:0000313" key="2">
    <source>
        <dbReference type="EMBL" id="MBB4902565.1"/>
    </source>
</evidence>
<proteinExistence type="predicted"/>
<name>A0A7W7VA43_9ACTN</name>